<feature type="compositionally biased region" description="Low complexity" evidence="1">
    <location>
        <begin position="40"/>
        <end position="50"/>
    </location>
</feature>
<accession>A0A813LMG1</accession>
<name>A0A813LMG1_POLGL</name>
<organism evidence="2 3">
    <name type="scientific">Polarella glacialis</name>
    <name type="common">Dinoflagellate</name>
    <dbReference type="NCBI Taxonomy" id="89957"/>
    <lineage>
        <taxon>Eukaryota</taxon>
        <taxon>Sar</taxon>
        <taxon>Alveolata</taxon>
        <taxon>Dinophyceae</taxon>
        <taxon>Suessiales</taxon>
        <taxon>Suessiaceae</taxon>
        <taxon>Polarella</taxon>
    </lineage>
</organism>
<proteinExistence type="predicted"/>
<dbReference type="AlphaFoldDB" id="A0A813LMG1"/>
<comment type="caution">
    <text evidence="2">The sequence shown here is derived from an EMBL/GenBank/DDBJ whole genome shotgun (WGS) entry which is preliminary data.</text>
</comment>
<reference evidence="2" key="1">
    <citation type="submission" date="2021-02" db="EMBL/GenBank/DDBJ databases">
        <authorList>
            <person name="Dougan E. K."/>
            <person name="Rhodes N."/>
            <person name="Thang M."/>
            <person name="Chan C."/>
        </authorList>
    </citation>
    <scope>NUCLEOTIDE SEQUENCE</scope>
</reference>
<dbReference type="Proteomes" id="UP000626109">
    <property type="component" value="Unassembled WGS sequence"/>
</dbReference>
<protein>
    <submittedName>
        <fullName evidence="2">Uncharacterized protein</fullName>
    </submittedName>
</protein>
<evidence type="ECO:0000313" key="2">
    <source>
        <dbReference type="EMBL" id="CAE8732436.1"/>
    </source>
</evidence>
<sequence length="129" mass="13839">MWGSVLSFSWDGDGFESFQSSAQRYAVASGSAPDSDDETSSAIASHAGSAGKRKAAHNARLRRRSWAFYVDCLWDVFRTEICLVAPFRRLLAAVFRIRSPTPAAAVGGAVAPQQLPAAAAETEPADRHV</sequence>
<dbReference type="EMBL" id="CAJNNW010036159">
    <property type="protein sequence ID" value="CAE8732436.1"/>
    <property type="molecule type" value="Genomic_DNA"/>
</dbReference>
<evidence type="ECO:0000256" key="1">
    <source>
        <dbReference type="SAM" id="MobiDB-lite"/>
    </source>
</evidence>
<gene>
    <name evidence="2" type="ORF">PGLA2088_LOCUS46396</name>
</gene>
<feature type="region of interest" description="Disordered" evidence="1">
    <location>
        <begin position="29"/>
        <end position="59"/>
    </location>
</feature>
<evidence type="ECO:0000313" key="3">
    <source>
        <dbReference type="Proteomes" id="UP000626109"/>
    </source>
</evidence>